<keyword evidence="2" id="KW-1185">Reference proteome</keyword>
<reference evidence="1" key="1">
    <citation type="submission" date="2020-06" db="EMBL/GenBank/DDBJ databases">
        <title>Draft genome of Bugula neritina, a colonial animal packing powerful symbionts and potential medicines.</title>
        <authorList>
            <person name="Rayko M."/>
        </authorList>
    </citation>
    <scope>NUCLEOTIDE SEQUENCE [LARGE SCALE GENOMIC DNA]</scope>
    <source>
        <strain evidence="1">Kwan_BN1</strain>
    </source>
</reference>
<dbReference type="Proteomes" id="UP000593567">
    <property type="component" value="Unassembled WGS sequence"/>
</dbReference>
<evidence type="ECO:0000313" key="1">
    <source>
        <dbReference type="EMBL" id="KAF6017637.1"/>
    </source>
</evidence>
<dbReference type="AlphaFoldDB" id="A0A7J7IVP1"/>
<evidence type="ECO:0000313" key="2">
    <source>
        <dbReference type="Proteomes" id="UP000593567"/>
    </source>
</evidence>
<organism evidence="1 2">
    <name type="scientific">Bugula neritina</name>
    <name type="common">Brown bryozoan</name>
    <name type="synonym">Sertularia neritina</name>
    <dbReference type="NCBI Taxonomy" id="10212"/>
    <lineage>
        <taxon>Eukaryota</taxon>
        <taxon>Metazoa</taxon>
        <taxon>Spiralia</taxon>
        <taxon>Lophotrochozoa</taxon>
        <taxon>Bryozoa</taxon>
        <taxon>Gymnolaemata</taxon>
        <taxon>Cheilostomatida</taxon>
        <taxon>Flustrina</taxon>
        <taxon>Buguloidea</taxon>
        <taxon>Bugulidae</taxon>
        <taxon>Bugula</taxon>
    </lineage>
</organism>
<comment type="caution">
    <text evidence="1">The sequence shown here is derived from an EMBL/GenBank/DDBJ whole genome shotgun (WGS) entry which is preliminary data.</text>
</comment>
<dbReference type="EMBL" id="VXIV02003373">
    <property type="protein sequence ID" value="KAF6017637.1"/>
    <property type="molecule type" value="Genomic_DNA"/>
</dbReference>
<proteinExistence type="predicted"/>
<dbReference type="OrthoDB" id="6276852at2759"/>
<accession>A0A7J7IVP1</accession>
<gene>
    <name evidence="1" type="ORF">EB796_024063</name>
</gene>
<sequence length="204" mass="23655">MQCYILRRARSAKVDMLGANREMRSVARYAPASTWYQPDIEYQAPAVFHYPTAPRRKHKHRKRSGKQIPLEDRPHTIDVIGNGRETTICGHIDLLQLLPIHHDMHRELLKTFKRKPGNYEGKFNEAKERKASVVNYGQGYLAIHFTDDITRPEMSEFLISKGWNLINAHCTTQHGADLIYEKWTNVTEAPQPRSTLSTAIPRYF</sequence>
<name>A0A7J7IVP1_BUGNE</name>
<protein>
    <submittedName>
        <fullName evidence="1">Uncharacterized protein</fullName>
    </submittedName>
</protein>